<accession>G2Z7F9</accession>
<dbReference type="STRING" id="1034807.FBFL15_0964"/>
<evidence type="ECO:0000313" key="2">
    <source>
        <dbReference type="EMBL" id="CCB69064.1"/>
    </source>
</evidence>
<dbReference type="Pfam" id="PF25794">
    <property type="entry name" value="SACS"/>
    <property type="match status" value="1"/>
</dbReference>
<keyword evidence="3" id="KW-1185">Reference proteome</keyword>
<dbReference type="PANTHER" id="PTHR32387">
    <property type="entry name" value="WU:FJ29H11"/>
    <property type="match status" value="1"/>
</dbReference>
<dbReference type="SUPFAM" id="SSF55874">
    <property type="entry name" value="ATPase domain of HSP90 chaperone/DNA topoisomerase II/histidine kinase"/>
    <property type="match status" value="1"/>
</dbReference>
<reference evidence="2 3" key="1">
    <citation type="journal article" date="2011" name="Appl. Environ. Microbiol.">
        <title>Complete genome sequence of the fish pathogen Flavobacterium branchiophilum.</title>
        <authorList>
            <consortium name="1:IP"/>
            <consortium name="Microbial Evolutionary Genomics,F-75015 Paris"/>
            <consortium name="France 2:CNRS"/>
            <consortium name="URA2171"/>
            <consortium name="F-75015 Paris,France 3:Unite de Virologie et Immunologie Mol."/>
            <consortium name="INRA,78352 Jouy en Josas Cedex"/>
            <consortium name="France. 4:Unite de Mathemathique"/>
            <consortium name="Informatique et Genome,INRA"/>
            <consortium name="78352 Jouy en Josas Cedex"/>
            <consortium name="France. 5:CEA/Genoscope"/>
            <consortium name="Evry"/>
            <consortium name="France"/>
            <person name="Touchon M."/>
            <person name="Barbier P."/>
            <person name="Bernardet J.F."/>
            <person name="Loux V."/>
            <person name="Vacherie B."/>
            <person name="Barbe V."/>
            <person name="Rocha E.P."/>
            <person name="Duchaud E."/>
        </authorList>
    </citation>
    <scope>NUCLEOTIDE SEQUENCE [LARGE SCALE GENOMIC DNA]</scope>
    <source>
        <strain evidence="2 3">FL-15</strain>
    </source>
</reference>
<dbReference type="Proteomes" id="UP000009186">
    <property type="component" value="Chromosome"/>
</dbReference>
<dbReference type="InterPro" id="IPR052957">
    <property type="entry name" value="Auxin_embryo_med"/>
</dbReference>
<proteinExistence type="predicted"/>
<dbReference type="eggNOG" id="COG4249">
    <property type="taxonomic scope" value="Bacteria"/>
</dbReference>
<protein>
    <recommendedName>
        <fullName evidence="1">Sacsin/Nov domain-containing protein</fullName>
    </recommendedName>
</protein>
<gene>
    <name evidence="2" type="ordered locus">FBFL15_0964</name>
</gene>
<dbReference type="PANTHER" id="PTHR32387:SF0">
    <property type="entry name" value="PROTEIN NO VEIN"/>
    <property type="match status" value="1"/>
</dbReference>
<dbReference type="KEGG" id="fbr:FBFL15_0964"/>
<sequence>MISSEEAINKLKQFWGVDKFVFQADFHVPINVSLREGSKPFGYFRNIRFNGEIIEYPLDTLATNERRISIYQILKKGLEDGKQYEVELELSKDEYRKKNPYSLIVQKFKSIEVKADNIDTALEKTINEIFLENININSPFQVVNLANSVESLATDIYSEDKRFIYELIQNADDAALDEDSELSIDILDKYVVISHNGAPFNSRDIRGLCSIGLGTKTNDATKTGYKGIGFKSVFGQPEGIVYVKTENTLFRFDKEYARLKGWNSKWGNKRDWEEKNGVTFQCPWQMMPILSETANDNETDLILNNKIFSVKTAIKIDDSKKLYENINSFFGDAKFLLFLRRISRVELKFNSHKLELRKKKNSEIGNIVTLHSNKENISNWYVKNWIHNIPLEIQKELKSDPKTPKKIQSMEKTVISFAININEKFDEIKLLEEGNSPLYSYLPTTEKEYNIPFIVNCNFLLDASREKIHKNRKWNEWLFQVIGYKTVECCSEFVINKAFEGTYLSLFRNGIISERDNLCKKINEGLKIGLDTFSIIRDKTNYLCKLKEIVLDPFDLFKTDSQLLEIVATFLNETQKEIHLKGANLISLTEQNKILRKLDTNELKEIQLQEFFSSKHISNFITTSNNSTILNFLRSLDLNDPSGEWYTTITNNTLIINQDGELDYIKRVCFPIDIETEEFKNTLIHKEVFESIKQNEKLFEWLENLGVTDPGSIAYLEKEIIGRIDKCINNGNHLDVTKFIFKLHKEKKLTETHYLNLQELPLKTSKGFKKANQSVLSLAYNPTTDFSKVLPNEPYLSEEYLPISNSQECRLFFKLLNVTDDIEFIKSAKKLSTELPDEYVKSCNVFAKDGHKYPHLIGVFYPNLPTLTVSFFVQSFSFIEQTKNIKFAQLYWERLFNKYHFTKDHSSISPHNYSPGKNYTIYNLGGGLTISTLDEMNWGKQLNNLTKIPSFAFWQFDSVNCIPTTVGLKLAKETFTNSEYNIELAGNYLPVINVNTTVPDDWCLILKLKTKFSINDLLSILEKISLSLKTNGFIDKDNEKRLGMVYNELILRLNIDSENTTETIKKWVVNHTIISASKKNISSSNLLYINILGFENSTNGIETILIPKNVDTKTLAFEELLDAFGIKFINNFSYQAIDQKEFFDLKIKLLKLIGPICLMLKNKMIINDLDKSLYDRFLKVSQTKFIKCNNIRPVFVYDLEEIEGKIVIYYYDEVNSDFLISESWKNPSVILNISYHLSKILTAVRLEKEIMIMLNMNDQQIVDYLSSLEINYEEYKSSKIAKDISSLTKELENTNSIKFNEIETPLLSQNLTNDNQMEDTNQDNKTSIQEKIDSFWTSLNKDDENFIRGIIKGDYELNEQLDANITAKIKTLMKIRDNYKSSEISDENRYLKAGTDEILVRSAQNGLLYLDLYHWERLNENNVHLAIYTNNQIDIYKTQDSLIQFTKSQNKFGILRLPVEYSLEDYNSLENINDKGKWHFVFIVNKNTKAAQNYKEFINLDDYNF</sequence>
<organism evidence="2 3">
    <name type="scientific">Flavobacterium branchiophilum (strain FL-15)</name>
    <dbReference type="NCBI Taxonomy" id="1034807"/>
    <lineage>
        <taxon>Bacteria</taxon>
        <taxon>Pseudomonadati</taxon>
        <taxon>Bacteroidota</taxon>
        <taxon>Flavobacteriia</taxon>
        <taxon>Flavobacteriales</taxon>
        <taxon>Flavobacteriaceae</taxon>
        <taxon>Flavobacterium</taxon>
    </lineage>
</organism>
<dbReference type="HOGENOM" id="CLU_248461_0_0_10"/>
<dbReference type="NCBIfam" id="NF047352">
    <property type="entry name" value="P_loop_sacsin"/>
    <property type="match status" value="1"/>
</dbReference>
<dbReference type="EMBL" id="FQ859183">
    <property type="protein sequence ID" value="CCB69064.1"/>
    <property type="molecule type" value="Genomic_DNA"/>
</dbReference>
<evidence type="ECO:0000313" key="3">
    <source>
        <dbReference type="Proteomes" id="UP000009186"/>
    </source>
</evidence>
<dbReference type="Gene3D" id="3.30.565.10">
    <property type="entry name" value="Histidine kinase-like ATPase, C-terminal domain"/>
    <property type="match status" value="1"/>
</dbReference>
<dbReference type="InterPro" id="IPR058210">
    <property type="entry name" value="SACS/Nov_dom"/>
</dbReference>
<dbReference type="InterPro" id="IPR036890">
    <property type="entry name" value="HATPase_C_sf"/>
</dbReference>
<dbReference type="RefSeq" id="WP_014083534.1">
    <property type="nucleotide sequence ID" value="NC_016001.1"/>
</dbReference>
<feature type="domain" description="Sacsin/Nov" evidence="1">
    <location>
        <begin position="157"/>
        <end position="353"/>
    </location>
</feature>
<evidence type="ECO:0000259" key="1">
    <source>
        <dbReference type="Pfam" id="PF25794"/>
    </source>
</evidence>
<name>G2Z7F9_FLABF</name>